<name>A0ABC8QN12_9AQUA</name>
<accession>A0ABC8QN12</accession>
<organism evidence="3 4">
    <name type="scientific">Ilex paraguariensis</name>
    <name type="common">yerba mate</name>
    <dbReference type="NCBI Taxonomy" id="185542"/>
    <lineage>
        <taxon>Eukaryota</taxon>
        <taxon>Viridiplantae</taxon>
        <taxon>Streptophyta</taxon>
        <taxon>Embryophyta</taxon>
        <taxon>Tracheophyta</taxon>
        <taxon>Spermatophyta</taxon>
        <taxon>Magnoliopsida</taxon>
        <taxon>eudicotyledons</taxon>
        <taxon>Gunneridae</taxon>
        <taxon>Pentapetalae</taxon>
        <taxon>asterids</taxon>
        <taxon>campanulids</taxon>
        <taxon>Aquifoliales</taxon>
        <taxon>Aquifoliaceae</taxon>
        <taxon>Ilex</taxon>
    </lineage>
</organism>
<evidence type="ECO:0008006" key="5">
    <source>
        <dbReference type="Google" id="ProtNLM"/>
    </source>
</evidence>
<evidence type="ECO:0000259" key="2">
    <source>
        <dbReference type="Pfam" id="PF14228"/>
    </source>
</evidence>
<dbReference type="Pfam" id="PF14228">
    <property type="entry name" value="MOR2-PAG1_mid"/>
    <property type="match status" value="1"/>
</dbReference>
<dbReference type="EMBL" id="CAUOFW020000303">
    <property type="protein sequence ID" value="CAK9134059.1"/>
    <property type="molecule type" value="Genomic_DNA"/>
</dbReference>
<sequence length="1138" mass="128720">MKAGSAAKLIVDSLLQRFLPLARRRIETAQAQDGQYLRPSDPAYEQVLDSLAMVARHTPVPLLEALLKWRESESPKGANDASTFQRKLAVECIFCSACIRFVECCPQEGLTEKLWTGLENFVFDWLINADRVVSQVEYPSLVDLRGLLLDLVAQLLGALSRIRFSSVTEHFFMELNTRRIDTSVARGETLSIINGMRYLKLGVKTEGALNASASFVAKANPLNRAPHKRKSELYHALCNMLSNILAPLADCGKGQWPPSGVEPALTLWYEAVAQIRLQLMQWMDKQSKYIAVGYPLVTLLLCLGDPNFFLGNFGPHREQLYKHLRDKNHRFMALDCLHRILRFYLSVHGYSQPPDRVWDCLDSVTLQLLTILRKGMLTQDVQHDKLVEFGVTIAEHNLDFAVNHMILELLKQDSPSEAKVIGLRALLAIVMSPTSQHVGLEILHVHGIGHYIPKVKAAIESILRSCHRTYSQALLTSSRTTIDAVTKEKSQGYLFRSVLKCIPYLIEEVGRSDKISEIIPQHGISIDPGVREEAVQVLNRIVRYLPHRCFAVMRGMANFILRLPDEFPLLIQTSLGRLLELMRFWRTCLSDDKIKQDALDGKHVQRNEGFKKSSFHLSGEAIDFRASEIDAVGLIFLSSVDSQIRHTALELLRCVRALRNDLRELSMHGRSDHILKNEAEPIYIIDVLEENGDDIVQSCYWDSGRPFDLRRESDAVPPDVTLQSILFESPDKSRWARCLSELVKYAAELCPSSVQEAKLEVIHRLAYITPAELGGKAHQSQDADSKLDQWLLYAMFACSCSPDSREVGGSAATRELFHLIFPSLKSGSEAHVHAATMALGHSNLEVCEIMFGELASFIDDISFETEGKPKWKSQKSRREELRIYVANIYRNIAENIWPGMLSRKPVFRLHYLKFIEETARQILTAPAESFTEMKPLRYALASVLRTLPPEFVDSKSEKFDIKTRKRLFDLLLSWCDDTGSTWSQDGVSDYHREVERYKSTQHTRSKDSIDKFSFNKEVSEQVEAIQWASMNAMASLLYGPCFDDNARKMSGRLISWINSLFIEPAHRAPFGYSPADSRTPSYSKYMGEGGRGATGRERHRGGHLRVSLAKLALKNLLLTNLDLFPACIDQVICTPSII</sequence>
<proteinExistence type="predicted"/>
<reference evidence="3 4" key="1">
    <citation type="submission" date="2024-02" db="EMBL/GenBank/DDBJ databases">
        <authorList>
            <person name="Vignale AGUSTIN F."/>
            <person name="Sosa J E."/>
            <person name="Modenutti C."/>
        </authorList>
    </citation>
    <scope>NUCLEOTIDE SEQUENCE [LARGE SCALE GENOMIC DNA]</scope>
</reference>
<dbReference type="InterPro" id="IPR039867">
    <property type="entry name" value="Furry/Tao3/Mor2"/>
</dbReference>
<feature type="domain" description="Cell morphogenesis central region" evidence="2">
    <location>
        <begin position="622"/>
        <end position="1132"/>
    </location>
</feature>
<dbReference type="InterPro" id="IPR029473">
    <property type="entry name" value="MOR2-PAG1_mid"/>
</dbReference>
<keyword evidence="4" id="KW-1185">Reference proteome</keyword>
<feature type="domain" description="Cell morphogenesis protein N-terminal" evidence="1">
    <location>
        <begin position="85"/>
        <end position="585"/>
    </location>
</feature>
<dbReference type="InterPro" id="IPR016024">
    <property type="entry name" value="ARM-type_fold"/>
</dbReference>
<evidence type="ECO:0000313" key="3">
    <source>
        <dbReference type="EMBL" id="CAK9134059.1"/>
    </source>
</evidence>
<dbReference type="Pfam" id="PF14222">
    <property type="entry name" value="MOR2-PAG1_N"/>
    <property type="match status" value="1"/>
</dbReference>
<dbReference type="Proteomes" id="UP001642360">
    <property type="component" value="Unassembled WGS sequence"/>
</dbReference>
<dbReference type="SUPFAM" id="SSF48371">
    <property type="entry name" value="ARM repeat"/>
    <property type="match status" value="1"/>
</dbReference>
<protein>
    <recommendedName>
        <fullName evidence="5">ARM repeat superfamily protein</fullName>
    </recommendedName>
</protein>
<evidence type="ECO:0000259" key="1">
    <source>
        <dbReference type="Pfam" id="PF14222"/>
    </source>
</evidence>
<gene>
    <name evidence="3" type="ORF">ILEXP_LOCUS991</name>
</gene>
<evidence type="ECO:0000313" key="4">
    <source>
        <dbReference type="Proteomes" id="UP001642360"/>
    </source>
</evidence>
<comment type="caution">
    <text evidence="3">The sequence shown here is derived from an EMBL/GenBank/DDBJ whole genome shotgun (WGS) entry which is preliminary data.</text>
</comment>
<dbReference type="AlphaFoldDB" id="A0ABC8QN12"/>
<dbReference type="PANTHER" id="PTHR12295:SF30">
    <property type="entry name" value="PROTEIN FURRY"/>
    <property type="match status" value="1"/>
</dbReference>
<dbReference type="PANTHER" id="PTHR12295">
    <property type="entry name" value="FURRY-RELATED"/>
    <property type="match status" value="1"/>
</dbReference>
<dbReference type="InterPro" id="IPR025614">
    <property type="entry name" value="Cell_morpho_N"/>
</dbReference>